<proteinExistence type="predicted"/>
<dbReference type="Proteomes" id="UP000274504">
    <property type="component" value="Unassembled WGS sequence"/>
</dbReference>
<dbReference type="WBParaSite" id="HDID_0000346801-mRNA-1">
    <property type="protein sequence ID" value="HDID_0000346801-mRNA-1"/>
    <property type="gene ID" value="HDID_0000346801"/>
</dbReference>
<evidence type="ECO:0000313" key="3">
    <source>
        <dbReference type="WBParaSite" id="HDID_0000346801-mRNA-1"/>
    </source>
</evidence>
<protein>
    <submittedName>
        <fullName evidence="1 3">Uncharacterized protein</fullName>
    </submittedName>
</protein>
<organism evidence="3">
    <name type="scientific">Hymenolepis diminuta</name>
    <name type="common">Rat tapeworm</name>
    <dbReference type="NCBI Taxonomy" id="6216"/>
    <lineage>
        <taxon>Eukaryota</taxon>
        <taxon>Metazoa</taxon>
        <taxon>Spiralia</taxon>
        <taxon>Lophotrochozoa</taxon>
        <taxon>Platyhelminthes</taxon>
        <taxon>Cestoda</taxon>
        <taxon>Eucestoda</taxon>
        <taxon>Cyclophyllidea</taxon>
        <taxon>Hymenolepididae</taxon>
        <taxon>Hymenolepis</taxon>
    </lineage>
</organism>
<name>A0A0R3SF73_HYMDI</name>
<accession>A0A0R3SF73</accession>
<sequence length="122" mass="13288">MNERTLRKPSIFFPLTLLPSSSHRESSTSSAPADTIEFVITAAPLAKLFEFEEVEVVVLILTLVVVVCDGYGSVAERSTVAVVIALLAVDPRLLGRSIYGRGEEAKEDILFDVLIVKRLPSS</sequence>
<gene>
    <name evidence="1" type="ORF">HDID_LOCUS3466</name>
</gene>
<dbReference type="AlphaFoldDB" id="A0A0R3SF73"/>
<reference evidence="3" key="1">
    <citation type="submission" date="2017-02" db="UniProtKB">
        <authorList>
            <consortium name="WormBaseParasite"/>
        </authorList>
    </citation>
    <scope>IDENTIFICATION</scope>
</reference>
<evidence type="ECO:0000313" key="2">
    <source>
        <dbReference type="Proteomes" id="UP000274504"/>
    </source>
</evidence>
<evidence type="ECO:0000313" key="1">
    <source>
        <dbReference type="EMBL" id="VDL33545.1"/>
    </source>
</evidence>
<reference evidence="1 2" key="2">
    <citation type="submission" date="2018-11" db="EMBL/GenBank/DDBJ databases">
        <authorList>
            <consortium name="Pathogen Informatics"/>
        </authorList>
    </citation>
    <scope>NUCLEOTIDE SEQUENCE [LARGE SCALE GENOMIC DNA]</scope>
</reference>
<dbReference type="EMBL" id="UYSG01001058">
    <property type="protein sequence ID" value="VDL33545.1"/>
    <property type="molecule type" value="Genomic_DNA"/>
</dbReference>